<dbReference type="RefSeq" id="WP_155093480.1">
    <property type="nucleotide sequence ID" value="NZ_WMJX01000107.1"/>
</dbReference>
<dbReference type="Proteomes" id="UP000438760">
    <property type="component" value="Unassembled WGS sequence"/>
</dbReference>
<dbReference type="AlphaFoldDB" id="A0A6I3LP04"/>
<accession>A0A6I3LP04</accession>
<dbReference type="OrthoDB" id="1150753at2"/>
<proteinExistence type="predicted"/>
<protein>
    <submittedName>
        <fullName evidence="1">Uncharacterized protein</fullName>
    </submittedName>
</protein>
<organism evidence="1 2">
    <name type="scientific">Myroides albus</name>
    <dbReference type="NCBI Taxonomy" id="2562892"/>
    <lineage>
        <taxon>Bacteria</taxon>
        <taxon>Pseudomonadati</taxon>
        <taxon>Bacteroidota</taxon>
        <taxon>Flavobacteriia</taxon>
        <taxon>Flavobacteriales</taxon>
        <taxon>Flavobacteriaceae</taxon>
        <taxon>Myroides</taxon>
    </lineage>
</organism>
<evidence type="ECO:0000313" key="1">
    <source>
        <dbReference type="EMBL" id="MTG99497.1"/>
    </source>
</evidence>
<name>A0A6I3LP04_9FLAO</name>
<sequence>MNLNIEKDNINGIYLGDKKAVLSEEIDTITYYYELNSKQEIKTLSVRLCNCFIFKGEKIRYNNFKNMLIKYHGIEGIEGTYYFIDLNLIVWIDTEKQIFNEILLYADEMKVFYNQCYNSDIIQGKKLNEKLDENLFFSPFIGLSSFKFGLDINNLCFIGDYEYMIDKYYINELEYALRFDNMLLSQITIYRRFFKGVILYNNFDLNKKSDLECLIDSCFKIERRGYWVLPEIGITISYDFEELFFFNKELLEFWKMIHRPITSW</sequence>
<comment type="caution">
    <text evidence="1">The sequence shown here is derived from an EMBL/GenBank/DDBJ whole genome shotgun (WGS) entry which is preliminary data.</text>
</comment>
<dbReference type="EMBL" id="WMJX01000107">
    <property type="protein sequence ID" value="MTG99497.1"/>
    <property type="molecule type" value="Genomic_DNA"/>
</dbReference>
<evidence type="ECO:0000313" key="2">
    <source>
        <dbReference type="Proteomes" id="UP000438760"/>
    </source>
</evidence>
<reference evidence="1 2" key="1">
    <citation type="submission" date="2019-11" db="EMBL/GenBank/DDBJ databases">
        <title>Genome of Strain BIT-d1.</title>
        <authorList>
            <person name="Yang Y."/>
        </authorList>
    </citation>
    <scope>NUCLEOTIDE SEQUENCE [LARGE SCALE GENOMIC DNA]</scope>
    <source>
        <strain evidence="1 2">BIT-d1</strain>
    </source>
</reference>
<gene>
    <name evidence="1" type="ORF">GJV76_15475</name>
</gene>
<keyword evidence="2" id="KW-1185">Reference proteome</keyword>